<dbReference type="AlphaFoldDB" id="A0A3B1J4U7"/>
<evidence type="ECO:0000313" key="2">
    <source>
        <dbReference type="Proteomes" id="UP000018467"/>
    </source>
</evidence>
<evidence type="ECO:0000313" key="1">
    <source>
        <dbReference type="Ensembl" id="ENSAMXP00000036926.1"/>
    </source>
</evidence>
<proteinExistence type="predicted"/>
<dbReference type="Proteomes" id="UP000018467">
    <property type="component" value="Unassembled WGS sequence"/>
</dbReference>
<sequence length="81" mass="9328">KSTEKFKSKKRKQLFLSMVKSPPTHTHTHFSISNDKLGLKCNPEMAGKAKKQPHTVTHIMHANTTPQQMSKTHHNTLMLYF</sequence>
<organism evidence="1 2">
    <name type="scientific">Astyanax mexicanus</name>
    <name type="common">Blind cave fish</name>
    <name type="synonym">Astyanax fasciatus mexicanus</name>
    <dbReference type="NCBI Taxonomy" id="7994"/>
    <lineage>
        <taxon>Eukaryota</taxon>
        <taxon>Metazoa</taxon>
        <taxon>Chordata</taxon>
        <taxon>Craniata</taxon>
        <taxon>Vertebrata</taxon>
        <taxon>Euteleostomi</taxon>
        <taxon>Actinopterygii</taxon>
        <taxon>Neopterygii</taxon>
        <taxon>Teleostei</taxon>
        <taxon>Ostariophysi</taxon>
        <taxon>Characiformes</taxon>
        <taxon>Characoidei</taxon>
        <taxon>Acestrorhamphidae</taxon>
        <taxon>Acestrorhamphinae</taxon>
        <taxon>Astyanax</taxon>
    </lineage>
</organism>
<dbReference type="Bgee" id="ENSAMXG00000035895">
    <property type="expression patterns" value="Expressed in testis and 2 other cell types or tissues"/>
</dbReference>
<accession>A0A3B1J4U7</accession>
<name>A0A3B1J4U7_ASTMX</name>
<dbReference type="Ensembl" id="ENSAMXT00000053587.1">
    <property type="protein sequence ID" value="ENSAMXP00000036926.1"/>
    <property type="gene ID" value="ENSAMXG00000035895.1"/>
</dbReference>
<reference evidence="1" key="3">
    <citation type="submission" date="2025-08" db="UniProtKB">
        <authorList>
            <consortium name="Ensembl"/>
        </authorList>
    </citation>
    <scope>IDENTIFICATION</scope>
</reference>
<dbReference type="InParanoid" id="A0A3B1J4U7"/>
<protein>
    <submittedName>
        <fullName evidence="1">Uncharacterized protein</fullName>
    </submittedName>
</protein>
<reference evidence="1" key="4">
    <citation type="submission" date="2025-09" db="UniProtKB">
        <authorList>
            <consortium name="Ensembl"/>
        </authorList>
    </citation>
    <scope>IDENTIFICATION</scope>
</reference>
<reference evidence="2" key="1">
    <citation type="submission" date="2013-03" db="EMBL/GenBank/DDBJ databases">
        <authorList>
            <person name="Jeffery W."/>
            <person name="Warren W."/>
            <person name="Wilson R.K."/>
        </authorList>
    </citation>
    <scope>NUCLEOTIDE SEQUENCE</scope>
    <source>
        <strain evidence="2">female</strain>
    </source>
</reference>
<reference evidence="2" key="2">
    <citation type="journal article" date="2014" name="Nat. Commun.">
        <title>The cavefish genome reveals candidate genes for eye loss.</title>
        <authorList>
            <person name="McGaugh S.E."/>
            <person name="Gross J.B."/>
            <person name="Aken B."/>
            <person name="Blin M."/>
            <person name="Borowsky R."/>
            <person name="Chalopin D."/>
            <person name="Hinaux H."/>
            <person name="Jeffery W.R."/>
            <person name="Keene A."/>
            <person name="Ma L."/>
            <person name="Minx P."/>
            <person name="Murphy D."/>
            <person name="O'Quin K.E."/>
            <person name="Retaux S."/>
            <person name="Rohner N."/>
            <person name="Searle S.M."/>
            <person name="Stahl B.A."/>
            <person name="Tabin C."/>
            <person name="Volff J.N."/>
            <person name="Yoshizawa M."/>
            <person name="Warren W.C."/>
        </authorList>
    </citation>
    <scope>NUCLEOTIDE SEQUENCE [LARGE SCALE GENOMIC DNA]</scope>
    <source>
        <strain evidence="2">female</strain>
    </source>
</reference>
<keyword evidence="2" id="KW-1185">Reference proteome</keyword>